<keyword evidence="1" id="KW-0371">Homeobox</keyword>
<dbReference type="Gene3D" id="1.10.10.60">
    <property type="entry name" value="Homeodomain-like"/>
    <property type="match status" value="1"/>
</dbReference>
<evidence type="ECO:0000259" key="2">
    <source>
        <dbReference type="PROSITE" id="PS50071"/>
    </source>
</evidence>
<organism evidence="3 4">
    <name type="scientific">Stylonychia lemnae</name>
    <name type="common">Ciliate</name>
    <dbReference type="NCBI Taxonomy" id="5949"/>
    <lineage>
        <taxon>Eukaryota</taxon>
        <taxon>Sar</taxon>
        <taxon>Alveolata</taxon>
        <taxon>Ciliophora</taxon>
        <taxon>Intramacronucleata</taxon>
        <taxon>Spirotrichea</taxon>
        <taxon>Stichotrichia</taxon>
        <taxon>Sporadotrichida</taxon>
        <taxon>Oxytrichidae</taxon>
        <taxon>Stylonychinae</taxon>
        <taxon>Stylonychia</taxon>
    </lineage>
</organism>
<evidence type="ECO:0000256" key="1">
    <source>
        <dbReference type="PROSITE-ProRule" id="PRU00108"/>
    </source>
</evidence>
<proteinExistence type="predicted"/>
<evidence type="ECO:0000313" key="3">
    <source>
        <dbReference type="EMBL" id="CDW76500.1"/>
    </source>
</evidence>
<reference evidence="3 4" key="1">
    <citation type="submission" date="2014-06" db="EMBL/GenBank/DDBJ databases">
        <authorList>
            <person name="Swart Estienne"/>
        </authorList>
    </citation>
    <scope>NUCLEOTIDE SEQUENCE [LARGE SCALE GENOMIC DNA]</scope>
    <source>
        <strain evidence="3 4">130c</strain>
    </source>
</reference>
<dbReference type="EMBL" id="CCKQ01005324">
    <property type="protein sequence ID" value="CDW76500.1"/>
    <property type="molecule type" value="Genomic_DNA"/>
</dbReference>
<dbReference type="CDD" id="cd00086">
    <property type="entry name" value="homeodomain"/>
    <property type="match status" value="1"/>
</dbReference>
<feature type="domain" description="Homeobox" evidence="2">
    <location>
        <begin position="176"/>
        <end position="236"/>
    </location>
</feature>
<dbReference type="InterPro" id="IPR001356">
    <property type="entry name" value="HD"/>
</dbReference>
<dbReference type="GO" id="GO:0003677">
    <property type="term" value="F:DNA binding"/>
    <property type="evidence" value="ECO:0007669"/>
    <property type="project" value="UniProtKB-UniRule"/>
</dbReference>
<dbReference type="AlphaFoldDB" id="A0A078A2Z4"/>
<feature type="DNA-binding region" description="Homeobox" evidence="1">
    <location>
        <begin position="178"/>
        <end position="237"/>
    </location>
</feature>
<name>A0A078A2Z4_STYLE</name>
<comment type="subcellular location">
    <subcellularLocation>
        <location evidence="1">Nucleus</location>
    </subcellularLocation>
</comment>
<dbReference type="GO" id="GO:0005634">
    <property type="term" value="C:nucleus"/>
    <property type="evidence" value="ECO:0007669"/>
    <property type="project" value="UniProtKB-SubCell"/>
</dbReference>
<accession>A0A078A2Z4</accession>
<dbReference type="PROSITE" id="PS50071">
    <property type="entry name" value="HOMEOBOX_2"/>
    <property type="match status" value="1"/>
</dbReference>
<dbReference type="InParanoid" id="A0A078A2Z4"/>
<gene>
    <name evidence="3" type="primary">Contig15004.g15990</name>
    <name evidence="3" type="ORF">STYLEM_5491</name>
</gene>
<evidence type="ECO:0000313" key="4">
    <source>
        <dbReference type="Proteomes" id="UP000039865"/>
    </source>
</evidence>
<sequence>MKFCSETTLCEKDQQPHIPSLIDNQKSIGQSESSITSATLDQLTGIKSFNFNEEKLWIQNEIDQEISLIVSPLISMVTSPISQNYLNLSRKLFSNDHFDDFECSSDTITECFDQSQSCLDSSQSIYQRNKQKQYQIGNQIRAQSKQIHKKISNLQSNRMSDQQKIDEINLNERFQSFRNRRRHRKLQAHIKILNEEYSKNPYWARNKILEISKITSLKPSQIYKWNWDRRIFKNQQVIRELIAQKRYFGKLFDVQKSSHTFSEGSLNIFKVERDCLCHHNKI</sequence>
<keyword evidence="1" id="KW-0238">DNA-binding</keyword>
<dbReference type="InterPro" id="IPR009057">
    <property type="entry name" value="Homeodomain-like_sf"/>
</dbReference>
<keyword evidence="4" id="KW-1185">Reference proteome</keyword>
<keyword evidence="1" id="KW-0539">Nucleus</keyword>
<dbReference type="SUPFAM" id="SSF46689">
    <property type="entry name" value="Homeodomain-like"/>
    <property type="match status" value="1"/>
</dbReference>
<dbReference type="Proteomes" id="UP000039865">
    <property type="component" value="Unassembled WGS sequence"/>
</dbReference>
<protein>
    <recommendedName>
        <fullName evidence="2">Homeobox domain-containing protein</fullName>
    </recommendedName>
</protein>